<comment type="similarity">
    <text evidence="2">Belongs to the NHER family.</text>
</comment>
<evidence type="ECO:0000313" key="5">
    <source>
        <dbReference type="EMBL" id="KAF7215668.1"/>
    </source>
</evidence>
<dbReference type="GO" id="GO:0016324">
    <property type="term" value="C:apical plasma membrane"/>
    <property type="evidence" value="ECO:0007669"/>
    <property type="project" value="TreeGrafter"/>
</dbReference>
<proteinExistence type="inferred from homology"/>
<dbReference type="Proteomes" id="UP000822369">
    <property type="component" value="Chromosome 9"/>
</dbReference>
<reference evidence="6" key="3">
    <citation type="submission" date="2025-05" db="UniProtKB">
        <authorList>
            <consortium name="Ensembl"/>
        </authorList>
    </citation>
    <scope>IDENTIFICATION</scope>
</reference>
<protein>
    <submittedName>
        <fullName evidence="5 6">PDZ domain containing 1</fullName>
    </submittedName>
</protein>
<keyword evidence="1" id="KW-0677">Repeat</keyword>
<evidence type="ECO:0000313" key="6">
    <source>
        <dbReference type="Ensembl" id="ENSNFUP00015013454.1"/>
    </source>
</evidence>
<feature type="compositionally biased region" description="Low complexity" evidence="3">
    <location>
        <begin position="499"/>
        <end position="508"/>
    </location>
</feature>
<dbReference type="KEGG" id="nfu:107389857"/>
<feature type="compositionally biased region" description="Polar residues" evidence="3">
    <location>
        <begin position="466"/>
        <end position="477"/>
    </location>
</feature>
<dbReference type="AlphaFoldDB" id="A0A8C6L7P2"/>
<name>A0A8C6L7P2_NOTFU</name>
<dbReference type="InterPro" id="IPR001478">
    <property type="entry name" value="PDZ"/>
</dbReference>
<sequence>MATYTPRVISLAKRPGQTFGFFLRVEQSKEGHLIRCLEMGGPAELAGMKDGDRILRVNGKFVDGLTHSEVVELVRNSGASVTFHILDESSYNQAKTLGVNLSDPQSSPIANGLAKEDWKPKLCYLVKSKSGFGFSISSFKGEEGLFMTEVIRGGVADKAGVRAKDRLIEINGENVEKCTHEEAVNKIKQGGNSVMFLLVDEETDKFHQSKQAKLGSWRATVKYLPLHPRIVKMTKGSDGYGFLLREEPNQAGHFMKEVDKGSPAEKGGLMENDVVVAVNGKEVDGYSHEQVVDWIKQSGDKCCLLVVDKETQQMYKKGKISPMLFWEEKKDSNLPPSYTEALKMPVSAQPSTSVQETIEDLRPKLCRMEKTSSGFGFHLNGIEGVCGQYIKEVVKGGPADKAGLGDDDVVVEVNGVNVEKSSHAEVVEMIRRGGNTLEMLVASKNVYKQLKDKGMTITPRLVGEGPSSQVHVSNSPETSKKTREEARPVTPPKAEKQRSTSVSSSSSDESLDERF</sequence>
<feature type="compositionally biased region" description="Basic and acidic residues" evidence="3">
    <location>
        <begin position="478"/>
        <end position="498"/>
    </location>
</feature>
<gene>
    <name evidence="6" type="primary">PDZK1</name>
    <name evidence="5" type="synonym">pdzk1</name>
    <name evidence="5" type="ORF">G4P62_013609</name>
</gene>
<dbReference type="InterPro" id="IPR051067">
    <property type="entry name" value="NHER"/>
</dbReference>
<reference evidence="6" key="1">
    <citation type="submission" date="2014-08" db="EMBL/GenBank/DDBJ databases">
        <authorList>
            <person name="Senf B."/>
            <person name="Petzold A."/>
            <person name="Downie B.R."/>
            <person name="Koch P."/>
            <person name="Platzer M."/>
        </authorList>
    </citation>
    <scope>NUCLEOTIDE SEQUENCE [LARGE SCALE GENOMIC DNA]</scope>
    <source>
        <strain evidence="6">GRZ</strain>
    </source>
</reference>
<dbReference type="GO" id="GO:0005102">
    <property type="term" value="F:signaling receptor binding"/>
    <property type="evidence" value="ECO:0007669"/>
    <property type="project" value="TreeGrafter"/>
</dbReference>
<dbReference type="Proteomes" id="UP000694548">
    <property type="component" value="Chromosome sgr14"/>
</dbReference>
<feature type="region of interest" description="Disordered" evidence="3">
    <location>
        <begin position="458"/>
        <end position="515"/>
    </location>
</feature>
<feature type="domain" description="PDZ" evidence="4">
    <location>
        <begin position="8"/>
        <end position="89"/>
    </location>
</feature>
<dbReference type="GeneTree" id="ENSGT00950000182849"/>
<dbReference type="OMA" id="ISPCLYY"/>
<dbReference type="PANTHER" id="PTHR14191">
    <property type="entry name" value="PDZ DOMAIN CONTAINING PROTEIN"/>
    <property type="match status" value="1"/>
</dbReference>
<evidence type="ECO:0000256" key="1">
    <source>
        <dbReference type="ARBA" id="ARBA00022737"/>
    </source>
</evidence>
<organism evidence="6 7">
    <name type="scientific">Nothobranchius furzeri</name>
    <name type="common">Turquoise killifish</name>
    <dbReference type="NCBI Taxonomy" id="105023"/>
    <lineage>
        <taxon>Eukaryota</taxon>
        <taxon>Metazoa</taxon>
        <taxon>Chordata</taxon>
        <taxon>Craniata</taxon>
        <taxon>Vertebrata</taxon>
        <taxon>Euteleostomi</taxon>
        <taxon>Actinopterygii</taxon>
        <taxon>Neopterygii</taxon>
        <taxon>Teleostei</taxon>
        <taxon>Neoteleostei</taxon>
        <taxon>Acanthomorphata</taxon>
        <taxon>Ovalentaria</taxon>
        <taxon>Atherinomorphae</taxon>
        <taxon>Cyprinodontiformes</taxon>
        <taxon>Nothobranchiidae</taxon>
        <taxon>Nothobranchius</taxon>
    </lineage>
</organism>
<dbReference type="RefSeq" id="XP_015821750.1">
    <property type="nucleotide sequence ID" value="XM_015966264.3"/>
</dbReference>
<dbReference type="GO" id="GO:0043495">
    <property type="term" value="F:protein-membrane adaptor activity"/>
    <property type="evidence" value="ECO:0007669"/>
    <property type="project" value="TreeGrafter"/>
</dbReference>
<dbReference type="GeneID" id="107389857"/>
<dbReference type="CDD" id="cd06768">
    <property type="entry name" value="PDZ_NHERF-like"/>
    <property type="match status" value="3"/>
</dbReference>
<dbReference type="EMBL" id="JAAVVJ010000009">
    <property type="protein sequence ID" value="KAF7215668.1"/>
    <property type="molecule type" value="Genomic_DNA"/>
</dbReference>
<dbReference type="Ensembl" id="ENSNFUT00015014139.1">
    <property type="protein sequence ID" value="ENSNFUP00015013454.1"/>
    <property type="gene ID" value="ENSNFUG00015006606.1"/>
</dbReference>
<dbReference type="GO" id="GO:0072659">
    <property type="term" value="P:protein localization to plasma membrane"/>
    <property type="evidence" value="ECO:0007669"/>
    <property type="project" value="TreeGrafter"/>
</dbReference>
<accession>A0A8C6L7P2</accession>
<evidence type="ECO:0000256" key="3">
    <source>
        <dbReference type="SAM" id="MobiDB-lite"/>
    </source>
</evidence>
<dbReference type="SMART" id="SM00228">
    <property type="entry name" value="PDZ"/>
    <property type="match status" value="4"/>
</dbReference>
<evidence type="ECO:0000313" key="7">
    <source>
        <dbReference type="Proteomes" id="UP000694548"/>
    </source>
</evidence>
<dbReference type="PANTHER" id="PTHR14191:SF6">
    <property type="entry name" value="NA(+)_H(+) EXCHANGE REGULATORY COFACTOR NHE-RF3-RELATED"/>
    <property type="match status" value="1"/>
</dbReference>
<evidence type="ECO:0000259" key="4">
    <source>
        <dbReference type="PROSITE" id="PS50106"/>
    </source>
</evidence>
<feature type="domain" description="PDZ" evidence="4">
    <location>
        <begin position="365"/>
        <end position="445"/>
    </location>
</feature>
<dbReference type="Gene3D" id="2.30.42.10">
    <property type="match status" value="4"/>
</dbReference>
<dbReference type="SUPFAM" id="SSF50156">
    <property type="entry name" value="PDZ domain-like"/>
    <property type="match status" value="4"/>
</dbReference>
<dbReference type="OrthoDB" id="10009200at2759"/>
<feature type="domain" description="PDZ" evidence="4">
    <location>
        <begin position="122"/>
        <end position="202"/>
    </location>
</feature>
<feature type="domain" description="PDZ" evidence="4">
    <location>
        <begin position="230"/>
        <end position="310"/>
    </location>
</feature>
<dbReference type="PROSITE" id="PS50106">
    <property type="entry name" value="PDZ"/>
    <property type="match status" value="4"/>
</dbReference>
<dbReference type="CTD" id="5174"/>
<dbReference type="InterPro" id="IPR036034">
    <property type="entry name" value="PDZ_sf"/>
</dbReference>
<dbReference type="Pfam" id="PF00595">
    <property type="entry name" value="PDZ"/>
    <property type="match status" value="4"/>
</dbReference>
<keyword evidence="7" id="KW-1185">Reference proteome</keyword>
<evidence type="ECO:0000256" key="2">
    <source>
        <dbReference type="ARBA" id="ARBA00038110"/>
    </source>
</evidence>
<reference evidence="5" key="2">
    <citation type="submission" date="2020-03" db="EMBL/GenBank/DDBJ databases">
        <title>Intra-Species Differences in Population Size shape Life History and Genome Evolution.</title>
        <authorList>
            <person name="Willemsen D."/>
            <person name="Cui R."/>
            <person name="Valenzano D.R."/>
        </authorList>
    </citation>
    <scope>NUCLEOTIDE SEQUENCE</scope>
    <source>
        <strain evidence="5">GRZ</strain>
        <tissue evidence="5">Whole</tissue>
    </source>
</reference>